<dbReference type="InterPro" id="IPR043128">
    <property type="entry name" value="Rev_trsase/Diguanyl_cyclase"/>
</dbReference>
<sequence>MQLCQEFPDVFSWSYKDLRGFNPKLAQHTIELDPNAKPIRQKQRPVNPHIEPLMKKELNKLIEASIIFLIKHSSWVANLVLVRKKSREIRLCVDFRDLNRASLKDHYPLPSMEQILQVVSSSERFSLLDGYSGYNQVMVKEDDQFKMAFTTKWGTYAYKKMPFGLSNAGATFQREMDMAFKGLINKIVLIYLDDITVFSKNATDHLFHLRQVFQRCRRFGVSLNPKKCIFLAHEGKLLGHIVSKEGLTIDLERVEAIQALPLPSHKKALQSFLGRINFVHRFVPNFAALVNPITLMLKKRMAFKWTAEGKASFEAIKEAISQVPTLVNPDFSKDFMLYAFGGGDTISAILVQQNKEELEQPVAFFSQGLEEYETRYSFIEKHVLAVIKSLKKFKHLVSNNKIQLLVSHAGVKDFLLNKDLNEKRAGWITCVMEYDIEIKVTKLVRGKGLCEQLALSRQVEEGDEKETVLVLQDG</sequence>
<dbReference type="FunFam" id="3.30.70.270:FF:000020">
    <property type="entry name" value="Transposon Tf2-6 polyprotein-like Protein"/>
    <property type="match status" value="1"/>
</dbReference>
<dbReference type="PANTHER" id="PTHR37984:SF5">
    <property type="entry name" value="PROTEIN NYNRIN-LIKE"/>
    <property type="match status" value="1"/>
</dbReference>
<organism evidence="3 4">
    <name type="scientific">Taxus chinensis</name>
    <name type="common">Chinese yew</name>
    <name type="synonym">Taxus wallichiana var. chinensis</name>
    <dbReference type="NCBI Taxonomy" id="29808"/>
    <lineage>
        <taxon>Eukaryota</taxon>
        <taxon>Viridiplantae</taxon>
        <taxon>Streptophyta</taxon>
        <taxon>Embryophyta</taxon>
        <taxon>Tracheophyta</taxon>
        <taxon>Spermatophyta</taxon>
        <taxon>Pinopsida</taxon>
        <taxon>Pinidae</taxon>
        <taxon>Conifers II</taxon>
        <taxon>Cupressales</taxon>
        <taxon>Taxaceae</taxon>
        <taxon>Taxus</taxon>
    </lineage>
</organism>
<evidence type="ECO:0000313" key="3">
    <source>
        <dbReference type="EMBL" id="KAH9306790.1"/>
    </source>
</evidence>
<dbReference type="Pfam" id="PF17919">
    <property type="entry name" value="RT_RNaseH_2"/>
    <property type="match status" value="1"/>
</dbReference>
<dbReference type="Gene3D" id="3.10.10.10">
    <property type="entry name" value="HIV Type 1 Reverse Transcriptase, subunit A, domain 1"/>
    <property type="match status" value="1"/>
</dbReference>
<dbReference type="PANTHER" id="PTHR37984">
    <property type="entry name" value="PROTEIN CBG26694"/>
    <property type="match status" value="1"/>
</dbReference>
<dbReference type="Gene3D" id="3.10.20.370">
    <property type="match status" value="1"/>
</dbReference>
<dbReference type="Proteomes" id="UP000824469">
    <property type="component" value="Unassembled WGS sequence"/>
</dbReference>
<dbReference type="EMBL" id="JAHRHJ020000008">
    <property type="protein sequence ID" value="KAH9306790.1"/>
    <property type="molecule type" value="Genomic_DNA"/>
</dbReference>
<proteinExistence type="predicted"/>
<dbReference type="SUPFAM" id="SSF56672">
    <property type="entry name" value="DNA/RNA polymerases"/>
    <property type="match status" value="1"/>
</dbReference>
<reference evidence="3 4" key="1">
    <citation type="journal article" date="2021" name="Nat. Plants">
        <title>The Taxus genome provides insights into paclitaxel biosynthesis.</title>
        <authorList>
            <person name="Xiong X."/>
            <person name="Gou J."/>
            <person name="Liao Q."/>
            <person name="Li Y."/>
            <person name="Zhou Q."/>
            <person name="Bi G."/>
            <person name="Li C."/>
            <person name="Du R."/>
            <person name="Wang X."/>
            <person name="Sun T."/>
            <person name="Guo L."/>
            <person name="Liang H."/>
            <person name="Lu P."/>
            <person name="Wu Y."/>
            <person name="Zhang Z."/>
            <person name="Ro D.K."/>
            <person name="Shang Y."/>
            <person name="Huang S."/>
            <person name="Yan J."/>
        </authorList>
    </citation>
    <scope>NUCLEOTIDE SEQUENCE [LARGE SCALE GENOMIC DNA]</scope>
    <source>
        <strain evidence="3">Ta-2019</strain>
    </source>
</reference>
<dbReference type="AlphaFoldDB" id="A0AA38FM50"/>
<evidence type="ECO:0000259" key="2">
    <source>
        <dbReference type="PROSITE" id="PS50878"/>
    </source>
</evidence>
<dbReference type="CDD" id="cd01647">
    <property type="entry name" value="RT_LTR"/>
    <property type="match status" value="1"/>
</dbReference>
<dbReference type="InterPro" id="IPR043502">
    <property type="entry name" value="DNA/RNA_pol_sf"/>
</dbReference>
<keyword evidence="1" id="KW-0511">Multifunctional enzyme</keyword>
<dbReference type="InterPro" id="IPR041577">
    <property type="entry name" value="RT_RNaseH_2"/>
</dbReference>
<gene>
    <name evidence="3" type="ORF">KI387_011194</name>
</gene>
<evidence type="ECO:0000313" key="4">
    <source>
        <dbReference type="Proteomes" id="UP000824469"/>
    </source>
</evidence>
<dbReference type="PROSITE" id="PS50878">
    <property type="entry name" value="RT_POL"/>
    <property type="match status" value="1"/>
</dbReference>
<dbReference type="InterPro" id="IPR000477">
    <property type="entry name" value="RT_dom"/>
</dbReference>
<dbReference type="Gene3D" id="3.30.70.270">
    <property type="match status" value="2"/>
</dbReference>
<name>A0AA38FM50_TAXCH</name>
<dbReference type="GO" id="GO:0003824">
    <property type="term" value="F:catalytic activity"/>
    <property type="evidence" value="ECO:0007669"/>
    <property type="project" value="UniProtKB-KW"/>
</dbReference>
<protein>
    <recommendedName>
        <fullName evidence="2">Reverse transcriptase domain-containing protein</fullName>
    </recommendedName>
</protein>
<keyword evidence="4" id="KW-1185">Reference proteome</keyword>
<dbReference type="InterPro" id="IPR050951">
    <property type="entry name" value="Retrovirus_Pol_polyprotein"/>
</dbReference>
<feature type="domain" description="Reverse transcriptase" evidence="2">
    <location>
        <begin position="63"/>
        <end position="242"/>
    </location>
</feature>
<dbReference type="Pfam" id="PF00078">
    <property type="entry name" value="RVT_1"/>
    <property type="match status" value="1"/>
</dbReference>
<comment type="caution">
    <text evidence="3">The sequence shown here is derived from an EMBL/GenBank/DDBJ whole genome shotgun (WGS) entry which is preliminary data.</text>
</comment>
<evidence type="ECO:0000256" key="1">
    <source>
        <dbReference type="ARBA" id="ARBA00023268"/>
    </source>
</evidence>
<accession>A0AA38FM50</accession>